<dbReference type="InterPro" id="IPR011547">
    <property type="entry name" value="SLC26A/SulP_dom"/>
</dbReference>
<feature type="transmembrane region" description="Helical" evidence="5">
    <location>
        <begin position="99"/>
        <end position="119"/>
    </location>
</feature>
<dbReference type="InterPro" id="IPR036513">
    <property type="entry name" value="STAS_dom_sf"/>
</dbReference>
<evidence type="ECO:0000313" key="9">
    <source>
        <dbReference type="Proteomes" id="UP000245051"/>
    </source>
</evidence>
<feature type="domain" description="STAS" evidence="6">
    <location>
        <begin position="416"/>
        <end position="493"/>
    </location>
</feature>
<protein>
    <submittedName>
        <fullName evidence="8">STAS domain-containing protein</fullName>
    </submittedName>
    <submittedName>
        <fullName evidence="7">Sodium-independent anion transporter</fullName>
    </submittedName>
</protein>
<dbReference type="SUPFAM" id="SSF52091">
    <property type="entry name" value="SpoIIaa-like"/>
    <property type="match status" value="1"/>
</dbReference>
<dbReference type="Pfam" id="PF00916">
    <property type="entry name" value="Sulfate_transp"/>
    <property type="match status" value="2"/>
</dbReference>
<dbReference type="Gene3D" id="3.30.750.24">
    <property type="entry name" value="STAS domain"/>
    <property type="match status" value="1"/>
</dbReference>
<dbReference type="CDD" id="cd07042">
    <property type="entry name" value="STAS_SulP_like_sulfate_transporter"/>
    <property type="match status" value="1"/>
</dbReference>
<evidence type="ECO:0000313" key="10">
    <source>
        <dbReference type="Proteomes" id="UP000265354"/>
    </source>
</evidence>
<feature type="transmembrane region" description="Helical" evidence="5">
    <location>
        <begin position="155"/>
        <end position="173"/>
    </location>
</feature>
<dbReference type="GO" id="GO:0016020">
    <property type="term" value="C:membrane"/>
    <property type="evidence" value="ECO:0007669"/>
    <property type="project" value="UniProtKB-SubCell"/>
</dbReference>
<evidence type="ECO:0000313" key="7">
    <source>
        <dbReference type="EMBL" id="AWK07628.1"/>
    </source>
</evidence>
<dbReference type="InterPro" id="IPR052706">
    <property type="entry name" value="Membrane-Transporter-like"/>
</dbReference>
<dbReference type="KEGG" id="sspo:DDQ41_00345"/>
<dbReference type="Proteomes" id="UP000265354">
    <property type="component" value="Unassembled WGS sequence"/>
</dbReference>
<evidence type="ECO:0000259" key="6">
    <source>
        <dbReference type="PROSITE" id="PS50801"/>
    </source>
</evidence>
<dbReference type="Pfam" id="PF01740">
    <property type="entry name" value="STAS"/>
    <property type="match status" value="1"/>
</dbReference>
<feature type="transmembrane region" description="Helical" evidence="5">
    <location>
        <begin position="364"/>
        <end position="395"/>
    </location>
</feature>
<evidence type="ECO:0000256" key="2">
    <source>
        <dbReference type="ARBA" id="ARBA00022692"/>
    </source>
</evidence>
<reference evidence="8 10" key="2">
    <citation type="submission" date="2018-07" db="EMBL/GenBank/DDBJ databases">
        <title>Whole Genome Shotgun Sequence of Streptomyces spongiicola strain 531S.</title>
        <authorList>
            <person name="Dohra H."/>
            <person name="Kodani S."/>
        </authorList>
    </citation>
    <scope>NUCLEOTIDE SEQUENCE [LARGE SCALE GENOMIC DNA]</scope>
    <source>
        <strain evidence="8 10">531S</strain>
    </source>
</reference>
<feature type="transmembrane region" description="Helical" evidence="5">
    <location>
        <begin position="185"/>
        <end position="204"/>
    </location>
</feature>
<dbReference type="AlphaFoldDB" id="A0A2S1YV65"/>
<feature type="transmembrane region" description="Helical" evidence="5">
    <location>
        <begin position="131"/>
        <end position="149"/>
    </location>
</feature>
<dbReference type="EMBL" id="BGZL01000011">
    <property type="protein sequence ID" value="GBQ02531.1"/>
    <property type="molecule type" value="Genomic_DNA"/>
</dbReference>
<dbReference type="RefSeq" id="WP_109292633.1">
    <property type="nucleotide sequence ID" value="NZ_BGZL01000011.1"/>
</dbReference>
<evidence type="ECO:0000256" key="5">
    <source>
        <dbReference type="SAM" id="Phobius"/>
    </source>
</evidence>
<dbReference type="EMBL" id="CP029254">
    <property type="protein sequence ID" value="AWK07628.1"/>
    <property type="molecule type" value="Genomic_DNA"/>
</dbReference>
<accession>A0A2S1YV65</accession>
<proteinExistence type="predicted"/>
<feature type="transmembrane region" description="Helical" evidence="5">
    <location>
        <begin position="332"/>
        <end position="352"/>
    </location>
</feature>
<feature type="transmembrane region" description="Helical" evidence="5">
    <location>
        <begin position="306"/>
        <end position="326"/>
    </location>
</feature>
<reference evidence="7 9" key="1">
    <citation type="submission" date="2018-05" db="EMBL/GenBank/DDBJ databases">
        <title>Complete genome sequence of the Type Strain of Streptomyces spongiicola HNM0071, the producer of staurosporine.</title>
        <authorList>
            <person name="Zhou S."/>
            <person name="Huang X."/>
        </authorList>
    </citation>
    <scope>NUCLEOTIDE SEQUENCE [LARGE SCALE GENOMIC DNA]</scope>
    <source>
        <strain evidence="7 9">HNM0071</strain>
    </source>
</reference>
<dbReference type="OrthoDB" id="9771198at2"/>
<feature type="transmembrane region" description="Helical" evidence="5">
    <location>
        <begin position="30"/>
        <end position="50"/>
    </location>
</feature>
<evidence type="ECO:0000256" key="4">
    <source>
        <dbReference type="ARBA" id="ARBA00023136"/>
    </source>
</evidence>
<dbReference type="PROSITE" id="PS50801">
    <property type="entry name" value="STAS"/>
    <property type="match status" value="1"/>
</dbReference>
<evidence type="ECO:0000313" key="8">
    <source>
        <dbReference type="EMBL" id="GBQ02531.1"/>
    </source>
</evidence>
<dbReference type="Proteomes" id="UP000245051">
    <property type="component" value="Chromosome"/>
</dbReference>
<comment type="subcellular location">
    <subcellularLocation>
        <location evidence="1">Membrane</location>
        <topology evidence="1">Multi-pass membrane protein</topology>
    </subcellularLocation>
</comment>
<sequence length="501" mass="52194">MSSSALSPAARLRGLKPDWLSDPRVWRTEILAGLVVALALIPEAISFSIIAGVDPAIGLFASFTMAVTIAVVGGRRAMISAATGAIALVIAPLNREHGLGYLIAAVILAGVFQIVLGALGVARLMRFVPRSVMVGFVNSLAILIFMAQVPELAGVPWAVYPLVVGGLALMVFFPKVTRVVPAPLVSIVVLTVITVAAGIAVPTVGDKGELPSSLPVPGLPEVPFTLDTLTTVAPYAFAMALVGLMESLMTAKLVDDITDTHSSKTRESIGQGIANIVTGLFGGMGGCAMIGQTMINVRVSRARTRLSTFLAGAFLMVLCIAFGPVVSDIPMAALVAVMVMVSFATFDWHSVAPRTLRRMPAGEITVMAVTVVCVVATHNLAVGVVVGTLTAMVVFAKRVAHLANVTSVTDPDGSSVVYSVTGELFFASSNDLVGQFDYAADPDRVVVDLSGAHIWDASSVAALDAIETKYAQRGKSIEIVGLNLPSARIHEKLSGELTGSH</sequence>
<evidence type="ECO:0000256" key="1">
    <source>
        <dbReference type="ARBA" id="ARBA00004141"/>
    </source>
</evidence>
<name>A0A2S1YV65_9ACTN</name>
<keyword evidence="9" id="KW-1185">Reference proteome</keyword>
<keyword evidence="3 5" id="KW-1133">Transmembrane helix</keyword>
<feature type="transmembrane region" description="Helical" evidence="5">
    <location>
        <begin position="224"/>
        <end position="244"/>
    </location>
</feature>
<keyword evidence="4 5" id="KW-0472">Membrane</keyword>
<keyword evidence="2 5" id="KW-0812">Transmembrane</keyword>
<feature type="transmembrane region" description="Helical" evidence="5">
    <location>
        <begin position="56"/>
        <end position="72"/>
    </location>
</feature>
<evidence type="ECO:0000256" key="3">
    <source>
        <dbReference type="ARBA" id="ARBA00022989"/>
    </source>
</evidence>
<dbReference type="InterPro" id="IPR002645">
    <property type="entry name" value="STAS_dom"/>
</dbReference>
<dbReference type="PANTHER" id="PTHR43310:SF1">
    <property type="entry name" value="SULFATE TRANSPORTER YBAR-RELATED"/>
    <property type="match status" value="1"/>
</dbReference>
<gene>
    <name evidence="7" type="ORF">DDQ41_00345</name>
    <name evidence="8" type="ORF">SSP531S_39900</name>
</gene>
<organism evidence="8 10">
    <name type="scientific">Streptomyces spongiicola</name>
    <dbReference type="NCBI Taxonomy" id="1690221"/>
    <lineage>
        <taxon>Bacteria</taxon>
        <taxon>Bacillati</taxon>
        <taxon>Actinomycetota</taxon>
        <taxon>Actinomycetes</taxon>
        <taxon>Kitasatosporales</taxon>
        <taxon>Streptomycetaceae</taxon>
        <taxon>Streptomyces</taxon>
    </lineage>
</organism>
<dbReference type="PANTHER" id="PTHR43310">
    <property type="entry name" value="SULFATE TRANSPORTER YBAR-RELATED"/>
    <property type="match status" value="1"/>
</dbReference>